<dbReference type="RefSeq" id="WP_215507946.1">
    <property type="nucleotide sequence ID" value="NZ_CP076366.1"/>
</dbReference>
<organism evidence="1 2">
    <name type="scientific">Gemmobacter fulvus</name>
    <dbReference type="NCBI Taxonomy" id="2840474"/>
    <lineage>
        <taxon>Bacteria</taxon>
        <taxon>Pseudomonadati</taxon>
        <taxon>Pseudomonadota</taxon>
        <taxon>Alphaproteobacteria</taxon>
        <taxon>Rhodobacterales</taxon>
        <taxon>Paracoccaceae</taxon>
        <taxon>Gemmobacter</taxon>
    </lineage>
</organism>
<evidence type="ECO:0008006" key="3">
    <source>
        <dbReference type="Google" id="ProtNLM"/>
    </source>
</evidence>
<gene>
    <name evidence="1" type="ORF">KM031_22240</name>
</gene>
<dbReference type="Proteomes" id="UP000679352">
    <property type="component" value="Plasmid p5"/>
</dbReference>
<keyword evidence="2" id="KW-1185">Reference proteome</keyword>
<geneLocation type="plasmid" evidence="1 2">
    <name>p5</name>
</geneLocation>
<protein>
    <recommendedName>
        <fullName evidence="3">AlgX/AlgJ SGNH hydrolase-like domain-containing protein</fullName>
    </recommendedName>
</protein>
<dbReference type="KEGG" id="gfu:KM031_22240"/>
<sequence length="290" mass="32069">MATRVCRTWCLDEQAQHSLPVIVAPNKESVFPEQVPADFQKASSRLVHQVEAAAKGLVHAMFLEKFILGHAERLSFFNKGDTHWSTLGAWHVANHIFKGLEIPRRIEPISDEVEFHWSVSKIGDLSNKFDPPIGLGGWHAVIRGGRAKCTFNNGITNHGHVSIWEGGDPDGPSILLFGDSFAGALVSYLAHRSRRLVRLHTSSIDKETLFRERPEIVLSVAVERFLRSVPTGMAEFSYKTDLRQKLQALDDAARKDLSADMLQRQPPTNAAYAADILASMPSGQGSTLPA</sequence>
<dbReference type="EMBL" id="CP076366">
    <property type="protein sequence ID" value="QWK93165.1"/>
    <property type="molecule type" value="Genomic_DNA"/>
</dbReference>
<keyword evidence="1" id="KW-0614">Plasmid</keyword>
<reference evidence="1" key="1">
    <citation type="submission" date="2021-06" db="EMBL/GenBank/DDBJ databases">
        <authorList>
            <person name="Lee C.-S."/>
            <person name="Jin L."/>
        </authorList>
    </citation>
    <scope>NUCLEOTIDE SEQUENCE</scope>
    <source>
        <strain evidence="1">Con5</strain>
        <plasmid evidence="1">p5</plasmid>
    </source>
</reference>
<evidence type="ECO:0000313" key="2">
    <source>
        <dbReference type="Proteomes" id="UP000679352"/>
    </source>
</evidence>
<accession>A0A975PBT8</accession>
<dbReference type="AlphaFoldDB" id="A0A975PBT8"/>
<proteinExistence type="predicted"/>
<evidence type="ECO:0000313" key="1">
    <source>
        <dbReference type="EMBL" id="QWK93165.1"/>
    </source>
</evidence>
<name>A0A975PBT8_9RHOB</name>